<dbReference type="GO" id="GO:0003676">
    <property type="term" value="F:nucleic acid binding"/>
    <property type="evidence" value="ECO:0007669"/>
    <property type="project" value="InterPro"/>
</dbReference>
<name>A0A8C9YN86_SANLU</name>
<protein>
    <recommendedName>
        <fullName evidence="2">Integrase catalytic domain-containing protein</fullName>
    </recommendedName>
</protein>
<dbReference type="PROSITE" id="PS50994">
    <property type="entry name" value="INTEGRASE"/>
    <property type="match status" value="1"/>
</dbReference>
<feature type="region of interest" description="Disordered" evidence="1">
    <location>
        <begin position="1"/>
        <end position="23"/>
    </location>
</feature>
<dbReference type="Ensembl" id="ENSSLUT00000028190.1">
    <property type="protein sequence ID" value="ENSSLUP00000027303.1"/>
    <property type="gene ID" value="ENSSLUG00000012395.1"/>
</dbReference>
<proteinExistence type="predicted"/>
<dbReference type="SUPFAM" id="SSF53098">
    <property type="entry name" value="Ribonuclease H-like"/>
    <property type="match status" value="1"/>
</dbReference>
<dbReference type="InterPro" id="IPR050951">
    <property type="entry name" value="Retrovirus_Pol_polyprotein"/>
</dbReference>
<dbReference type="GeneTree" id="ENSGT00830000129370"/>
<dbReference type="AlphaFoldDB" id="A0A8C9YN86"/>
<evidence type="ECO:0000313" key="3">
    <source>
        <dbReference type="Ensembl" id="ENSSLUP00000027303.1"/>
    </source>
</evidence>
<accession>A0A8C9YN86</accession>
<keyword evidence="4" id="KW-1185">Reference proteome</keyword>
<dbReference type="Gene3D" id="3.30.420.10">
    <property type="entry name" value="Ribonuclease H-like superfamily/Ribonuclease H"/>
    <property type="match status" value="1"/>
</dbReference>
<reference evidence="3" key="2">
    <citation type="submission" date="2025-09" db="UniProtKB">
        <authorList>
            <consortium name="Ensembl"/>
        </authorList>
    </citation>
    <scope>IDENTIFICATION</scope>
</reference>
<reference evidence="3" key="1">
    <citation type="submission" date="2025-08" db="UniProtKB">
        <authorList>
            <consortium name="Ensembl"/>
        </authorList>
    </citation>
    <scope>IDENTIFICATION</scope>
</reference>
<feature type="domain" description="Integrase catalytic" evidence="2">
    <location>
        <begin position="1"/>
        <end position="78"/>
    </location>
</feature>
<evidence type="ECO:0000313" key="4">
    <source>
        <dbReference type="Proteomes" id="UP000694568"/>
    </source>
</evidence>
<dbReference type="GO" id="GO:0015074">
    <property type="term" value="P:DNA integration"/>
    <property type="evidence" value="ECO:0007669"/>
    <property type="project" value="InterPro"/>
</dbReference>
<organism evidence="3 4">
    <name type="scientific">Sander lucioperca</name>
    <name type="common">Pike-perch</name>
    <name type="synonym">Perca lucioperca</name>
    <dbReference type="NCBI Taxonomy" id="283035"/>
    <lineage>
        <taxon>Eukaryota</taxon>
        <taxon>Metazoa</taxon>
        <taxon>Chordata</taxon>
        <taxon>Craniata</taxon>
        <taxon>Vertebrata</taxon>
        <taxon>Euteleostomi</taxon>
        <taxon>Actinopterygii</taxon>
        <taxon>Neopterygii</taxon>
        <taxon>Teleostei</taxon>
        <taxon>Neoteleostei</taxon>
        <taxon>Acanthomorphata</taxon>
        <taxon>Eupercaria</taxon>
        <taxon>Perciformes</taxon>
        <taxon>Percoidei</taxon>
        <taxon>Percidae</taxon>
        <taxon>Luciopercinae</taxon>
        <taxon>Sander</taxon>
    </lineage>
</organism>
<dbReference type="PANTHER" id="PTHR37984">
    <property type="entry name" value="PROTEIN CBG26694"/>
    <property type="match status" value="1"/>
</dbReference>
<feature type="compositionally biased region" description="Polar residues" evidence="1">
    <location>
        <begin position="10"/>
        <end position="21"/>
    </location>
</feature>
<dbReference type="InterPro" id="IPR012337">
    <property type="entry name" value="RNaseH-like_sf"/>
</dbReference>
<sequence length="102" mass="11710">MMNSYGFRHVTSSPRFAQSNGEAERHVQTVKRLLKKAKDPYLALWAYRATPLANGYSPAQLLMGRRLRTPDPQLPSLLIPSLPNEATVVRREREETKRQYSV</sequence>
<dbReference type="Proteomes" id="UP000694568">
    <property type="component" value="Unplaced"/>
</dbReference>
<dbReference type="PANTHER" id="PTHR37984:SF9">
    <property type="entry name" value="INTEGRASE CATALYTIC DOMAIN-CONTAINING PROTEIN"/>
    <property type="match status" value="1"/>
</dbReference>
<evidence type="ECO:0000259" key="2">
    <source>
        <dbReference type="PROSITE" id="PS50994"/>
    </source>
</evidence>
<evidence type="ECO:0000256" key="1">
    <source>
        <dbReference type="SAM" id="MobiDB-lite"/>
    </source>
</evidence>
<dbReference type="InterPro" id="IPR001584">
    <property type="entry name" value="Integrase_cat-core"/>
</dbReference>
<dbReference type="InterPro" id="IPR036397">
    <property type="entry name" value="RNaseH_sf"/>
</dbReference>